<dbReference type="GO" id="GO:0046872">
    <property type="term" value="F:metal ion binding"/>
    <property type="evidence" value="ECO:0007669"/>
    <property type="project" value="UniProtKB-KW"/>
</dbReference>
<dbReference type="NCBIfam" id="NF009520">
    <property type="entry name" value="PRK12881.1"/>
    <property type="match status" value="1"/>
</dbReference>
<keyword evidence="8" id="KW-0411">Iron-sulfur</keyword>
<name>A0A8J2BLE0_9BACT</name>
<protein>
    <recommendedName>
        <fullName evidence="5">Aconitate hydratase A</fullName>
        <ecNumber evidence="4">4.2.1.3</ecNumber>
    </recommendedName>
    <alternativeName>
        <fullName evidence="12">Iron-responsive protein-like</fullName>
    </alternativeName>
    <alternativeName>
        <fullName evidence="11">RNA-binding protein</fullName>
    </alternativeName>
</protein>
<evidence type="ECO:0000256" key="9">
    <source>
        <dbReference type="ARBA" id="ARBA00023239"/>
    </source>
</evidence>
<dbReference type="InterPro" id="IPR001030">
    <property type="entry name" value="Acoase/IPM_deHydtase_lsu_aba"/>
</dbReference>
<dbReference type="GO" id="GO:0003994">
    <property type="term" value="F:aconitate hydratase activity"/>
    <property type="evidence" value="ECO:0007669"/>
    <property type="project" value="UniProtKB-EC"/>
</dbReference>
<evidence type="ECO:0000256" key="7">
    <source>
        <dbReference type="ARBA" id="ARBA00023004"/>
    </source>
</evidence>
<dbReference type="Pfam" id="PF00694">
    <property type="entry name" value="Aconitase_C"/>
    <property type="match status" value="1"/>
</dbReference>
<dbReference type="EC" id="4.2.1.3" evidence="4"/>
<evidence type="ECO:0000256" key="1">
    <source>
        <dbReference type="ARBA" id="ARBA00001966"/>
    </source>
</evidence>
<comment type="caution">
    <text evidence="15">The sequence shown here is derived from an EMBL/GenBank/DDBJ whole genome shotgun (WGS) entry which is preliminary data.</text>
</comment>
<evidence type="ECO:0000259" key="14">
    <source>
        <dbReference type="Pfam" id="PF00694"/>
    </source>
</evidence>
<evidence type="ECO:0000256" key="10">
    <source>
        <dbReference type="ARBA" id="ARBA00023501"/>
    </source>
</evidence>
<dbReference type="InterPro" id="IPR000573">
    <property type="entry name" value="AconitaseA/IPMdHydase_ssu_swvl"/>
</dbReference>
<evidence type="ECO:0000256" key="4">
    <source>
        <dbReference type="ARBA" id="ARBA00012926"/>
    </source>
</evidence>
<dbReference type="PROSITE" id="PS00450">
    <property type="entry name" value="ACONITASE_1"/>
    <property type="match status" value="1"/>
</dbReference>
<dbReference type="Proteomes" id="UP000663859">
    <property type="component" value="Unassembled WGS sequence"/>
</dbReference>
<dbReference type="SUPFAM" id="SSF53732">
    <property type="entry name" value="Aconitase iron-sulfur domain"/>
    <property type="match status" value="1"/>
</dbReference>
<dbReference type="CDD" id="cd01580">
    <property type="entry name" value="AcnA_IRP_Swivel"/>
    <property type="match status" value="1"/>
</dbReference>
<keyword evidence="6" id="KW-0479">Metal-binding</keyword>
<dbReference type="GO" id="GO:0006099">
    <property type="term" value="P:tricarboxylic acid cycle"/>
    <property type="evidence" value="ECO:0007669"/>
    <property type="project" value="UniProtKB-UniPathway"/>
</dbReference>
<keyword evidence="16" id="KW-1185">Reference proteome</keyword>
<feature type="domain" description="Aconitase A/isopropylmalate dehydratase small subunit swivel" evidence="14">
    <location>
        <begin position="741"/>
        <end position="866"/>
    </location>
</feature>
<evidence type="ECO:0000256" key="3">
    <source>
        <dbReference type="ARBA" id="ARBA00007185"/>
    </source>
</evidence>
<evidence type="ECO:0000256" key="6">
    <source>
        <dbReference type="ARBA" id="ARBA00022723"/>
    </source>
</evidence>
<dbReference type="RefSeq" id="WP_174582846.1">
    <property type="nucleotide sequence ID" value="NZ_CAJNOB010000005.1"/>
</dbReference>
<dbReference type="Gene3D" id="3.30.499.10">
    <property type="entry name" value="Aconitase, domain 3"/>
    <property type="match status" value="2"/>
</dbReference>
<proteinExistence type="inferred from homology"/>
<dbReference type="InterPro" id="IPR006249">
    <property type="entry name" value="Aconitase/IRP2"/>
</dbReference>
<comment type="cofactor">
    <cofactor evidence="1">
        <name>[4Fe-4S] cluster</name>
        <dbReference type="ChEBI" id="CHEBI:49883"/>
    </cofactor>
</comment>
<evidence type="ECO:0000256" key="11">
    <source>
        <dbReference type="ARBA" id="ARBA00031081"/>
    </source>
</evidence>
<dbReference type="Gene3D" id="3.20.19.10">
    <property type="entry name" value="Aconitase, domain 4"/>
    <property type="match status" value="1"/>
</dbReference>
<gene>
    <name evidence="15" type="primary">acnA</name>
    <name evidence="15" type="ORF">MPNT_130021</name>
</gene>
<evidence type="ECO:0000259" key="13">
    <source>
        <dbReference type="Pfam" id="PF00330"/>
    </source>
</evidence>
<dbReference type="PRINTS" id="PR00415">
    <property type="entry name" value="ACONITASE"/>
</dbReference>
<dbReference type="GO" id="GO:0051536">
    <property type="term" value="F:iron-sulfur cluster binding"/>
    <property type="evidence" value="ECO:0007669"/>
    <property type="project" value="UniProtKB-KW"/>
</dbReference>
<dbReference type="Gene3D" id="6.10.190.10">
    <property type="match status" value="1"/>
</dbReference>
<evidence type="ECO:0000256" key="8">
    <source>
        <dbReference type="ARBA" id="ARBA00023014"/>
    </source>
</evidence>
<comment type="pathway">
    <text evidence="2">Carbohydrate metabolism; tricarboxylic acid cycle; isocitrate from oxaloacetate: step 2/2.</text>
</comment>
<dbReference type="FunFam" id="3.20.19.10:FF:000001">
    <property type="entry name" value="Aconitate hydratase"/>
    <property type="match status" value="1"/>
</dbReference>
<sequence length="947" mass="103876">MSLSTVLPHLWEEIPAPNGQTWRYCSLARLTEAGLPVRQLPISLRVLLESVARHWDHPAVGIERVGIWTQWKPDSPPTTDIPFFVSRVLLQDFTGVPLLVDLAALRSELARQGGDPLQVEPVVPVDLVIDHSVQVDFFGSPEALQKNMEREIERNHERYQFLKWSGEAFRGLRVIPPGVGIVHQVNLEYLAKLVCERETPQGRITFFDTLVGTDSHTTMINGLGVLGWGVGGIEAEASMLGEPLWVTFPRVIGVYLRGELPLGVTATDLVLHLTERLRRYGVVGSFVEFFGPGATALSVPDRATIANMAPEYGATIAYFPPDQRVAEYLVATGRPRDWVASVASYCQAQGVWGIPDWEHRTFYTDVLEVDLGSVEPSVAGPRRPQDRIPLARLKERWQKLLQAPVAEGGYGIDAGAASARFPFGRSQSEPPGEPTEPANPVLEPSEVEMADDHPVALSVSQECLFPREIHIGHGSVVIAAITSCTNTSNPSVMVAAGLVAKHAVERGLQVAPYVKTSLAPGSRAVPLYLKKAGLMPYLERLGFYVVGFGCTTCIGNSGPLDPCLEQLVAEQKLVVASVLSGNRNFEARIHPAVRANFLCSPPLVVAFALAGRIDCNLLEEPIGFTPAGEPVYLRDIWPSQEELWQALAAAWDAELFRAVYDRWEEASPAWKELQGPTGPLFPWREESTYIAEPPFFRGLSPEPEPVTDILGARALAILGDSITTDHISPAGSIRKDSPAGQYLLQKGVEPKDFNSYGARRGNHEVMVRGTFANVRLRNLMTPELEGGWTEHQPSGQRMSIFEAACRYREEGIPLVIFAGKEYGAGSSRDWAAKGTRLLGVRAIVAESFERIHRSNLVGMGVLPCTLEGGFRLPTLGLTGKEVFSIVGIEPHPQPRAPLELHIHAPDGTIRVVPLRACLEGTTEVEYFRHGGILPYVFRKLLNRAKPG</sequence>
<dbReference type="PROSITE" id="PS01244">
    <property type="entry name" value="ACONITASE_2"/>
    <property type="match status" value="1"/>
</dbReference>
<evidence type="ECO:0000313" key="16">
    <source>
        <dbReference type="Proteomes" id="UP000663859"/>
    </source>
</evidence>
<dbReference type="InterPro" id="IPR036008">
    <property type="entry name" value="Aconitase_4Fe-4S_dom"/>
</dbReference>
<evidence type="ECO:0000256" key="2">
    <source>
        <dbReference type="ARBA" id="ARBA00004717"/>
    </source>
</evidence>
<dbReference type="PANTHER" id="PTHR11670">
    <property type="entry name" value="ACONITASE/IRON-RESPONSIVE ELEMENT FAMILY MEMBER"/>
    <property type="match status" value="1"/>
</dbReference>
<feature type="domain" description="Aconitase/3-isopropylmalate dehydratase large subunit alpha/beta/alpha" evidence="13">
    <location>
        <begin position="78"/>
        <end position="611"/>
    </location>
</feature>
<dbReference type="SUPFAM" id="SSF52016">
    <property type="entry name" value="LeuD/IlvD-like"/>
    <property type="match status" value="1"/>
</dbReference>
<dbReference type="InterPro" id="IPR018136">
    <property type="entry name" value="Aconitase_4Fe-4S_BS"/>
</dbReference>
<dbReference type="InterPro" id="IPR015931">
    <property type="entry name" value="Acnase/IPM_dHydase_lsu_aba_1/3"/>
</dbReference>
<comment type="catalytic activity">
    <reaction evidence="10">
        <text>citrate = D-threo-isocitrate</text>
        <dbReference type="Rhea" id="RHEA:10336"/>
        <dbReference type="ChEBI" id="CHEBI:15562"/>
        <dbReference type="ChEBI" id="CHEBI:16947"/>
        <dbReference type="EC" id="4.2.1.3"/>
    </reaction>
</comment>
<accession>A0A8J2BLE0</accession>
<evidence type="ECO:0000256" key="12">
    <source>
        <dbReference type="ARBA" id="ARBA00031977"/>
    </source>
</evidence>
<dbReference type="Pfam" id="PF00330">
    <property type="entry name" value="Aconitase"/>
    <property type="match status" value="1"/>
</dbReference>
<evidence type="ECO:0000313" key="15">
    <source>
        <dbReference type="EMBL" id="CAF0692951.1"/>
    </source>
</evidence>
<dbReference type="EMBL" id="CAJNOB010000005">
    <property type="protein sequence ID" value="CAF0692951.1"/>
    <property type="molecule type" value="Genomic_DNA"/>
</dbReference>
<dbReference type="InterPro" id="IPR044137">
    <property type="entry name" value="AcnA_IRP_Swivel"/>
</dbReference>
<dbReference type="InterPro" id="IPR015928">
    <property type="entry name" value="Aconitase/3IPM_dehydase_swvl"/>
</dbReference>
<comment type="similarity">
    <text evidence="3">Belongs to the aconitase/IPM isomerase family.</text>
</comment>
<organism evidence="15 16">
    <name type="scientific">Candidatus Methylacidithermus pantelleriae</name>
    <dbReference type="NCBI Taxonomy" id="2744239"/>
    <lineage>
        <taxon>Bacteria</taxon>
        <taxon>Pseudomonadati</taxon>
        <taxon>Verrucomicrobiota</taxon>
        <taxon>Methylacidiphilae</taxon>
        <taxon>Methylacidiphilales</taxon>
        <taxon>Methylacidiphilaceae</taxon>
        <taxon>Candidatus Methylacidithermus</taxon>
    </lineage>
</organism>
<dbReference type="NCBIfam" id="NF006757">
    <property type="entry name" value="PRK09277.1"/>
    <property type="match status" value="1"/>
</dbReference>
<keyword evidence="7" id="KW-0408">Iron</keyword>
<evidence type="ECO:0000256" key="5">
    <source>
        <dbReference type="ARBA" id="ARBA00019378"/>
    </source>
</evidence>
<dbReference type="UniPathway" id="UPA00223">
    <property type="reaction ID" value="UER00718"/>
</dbReference>
<keyword evidence="9 15" id="KW-0456">Lyase</keyword>
<dbReference type="AlphaFoldDB" id="A0A8J2BLE0"/>
<reference evidence="15" key="1">
    <citation type="submission" date="2021-02" db="EMBL/GenBank/DDBJ databases">
        <authorList>
            <person name="Cremers G."/>
            <person name="Picone N."/>
        </authorList>
    </citation>
    <scope>NUCLEOTIDE SEQUENCE</scope>
    <source>
        <strain evidence="15">PQ17</strain>
    </source>
</reference>